<reference evidence="1" key="1">
    <citation type="submission" date="2024-10" db="EMBL/GenBank/DDBJ databases">
        <authorList>
            <person name="Ryan C."/>
        </authorList>
    </citation>
    <scope>NUCLEOTIDE SEQUENCE [LARGE SCALE GENOMIC DNA]</scope>
</reference>
<dbReference type="AlphaFoldDB" id="A0ABC9ESH3"/>
<gene>
    <name evidence="1" type="ORF">URODEC1_LOCUS98213</name>
</gene>
<accession>A0ABC9ESH3</accession>
<dbReference type="InterPro" id="IPR055312">
    <property type="entry name" value="FBL15-like"/>
</dbReference>
<dbReference type="Proteomes" id="UP001497457">
    <property type="component" value="Chromosome 5rd"/>
</dbReference>
<dbReference type="SUPFAM" id="SSF81383">
    <property type="entry name" value="F-box domain"/>
    <property type="match status" value="1"/>
</dbReference>
<dbReference type="Gene3D" id="1.20.1280.50">
    <property type="match status" value="1"/>
</dbReference>
<evidence type="ECO:0008006" key="3">
    <source>
        <dbReference type="Google" id="ProtNLM"/>
    </source>
</evidence>
<dbReference type="InterPro" id="IPR036047">
    <property type="entry name" value="F-box-like_dom_sf"/>
</dbReference>
<dbReference type="PANTHER" id="PTHR34709">
    <property type="entry name" value="OS10G0396666 PROTEIN"/>
    <property type="match status" value="1"/>
</dbReference>
<keyword evidence="2" id="KW-1185">Reference proteome</keyword>
<dbReference type="EMBL" id="OZ075115">
    <property type="protein sequence ID" value="CAL5062268.1"/>
    <property type="molecule type" value="Genomic_DNA"/>
</dbReference>
<evidence type="ECO:0000313" key="2">
    <source>
        <dbReference type="Proteomes" id="UP001497457"/>
    </source>
</evidence>
<dbReference type="PANTHER" id="PTHR34709:SF72">
    <property type="entry name" value="OS07G0130000 PROTEIN"/>
    <property type="match status" value="1"/>
</dbReference>
<protein>
    <recommendedName>
        <fullName evidence="3">F-box domain-containing protein</fullName>
    </recommendedName>
</protein>
<sequence>METMATDGRDREDGAAADRISSLPDHLLHTILLRLLDVAAAARTSTLSRRWRRVWPHLPELCFPFRCAAATLFSVEKEQQRRVDAAPTVTLLDIALPYWVPAPRQHPPDPDRDDPLLRFLASRRVSGELRLELRGGWYDFVLPLCERATVISLFLMGPTLRFQPPPPLPAAAAGGGAFAALASLMIIRARVYGRELEDVLGSRCPRLKELLLRQIRLEDDKDYPVLSIHSDSLERLEVEMYTDFVAPLQVVTPRLQVFVCKRICGGARIVAPRLLELRWHGPYDPTRHDLREARRHLQRLEIDKNSPAAKLIGQFYAVHELHLTIQVWQGIEEYDGYLELINRLPKCEVLVVGFFVAQHAIKPVMLHFLNKCAGVKKIVFSSLGYPKDKCQCKSWECQCDGSKQSHKIDDTALGSLEQVEIKEHMEAYHKMEFIKLLCEYSARFQKRLTITVIEKKIQCT</sequence>
<proteinExistence type="predicted"/>
<organism evidence="1 2">
    <name type="scientific">Urochloa decumbens</name>
    <dbReference type="NCBI Taxonomy" id="240449"/>
    <lineage>
        <taxon>Eukaryota</taxon>
        <taxon>Viridiplantae</taxon>
        <taxon>Streptophyta</taxon>
        <taxon>Embryophyta</taxon>
        <taxon>Tracheophyta</taxon>
        <taxon>Spermatophyta</taxon>
        <taxon>Magnoliopsida</taxon>
        <taxon>Liliopsida</taxon>
        <taxon>Poales</taxon>
        <taxon>Poaceae</taxon>
        <taxon>PACMAD clade</taxon>
        <taxon>Panicoideae</taxon>
        <taxon>Panicodae</taxon>
        <taxon>Paniceae</taxon>
        <taxon>Melinidinae</taxon>
        <taxon>Urochloa</taxon>
    </lineage>
</organism>
<name>A0ABC9ESH3_9POAL</name>
<evidence type="ECO:0000313" key="1">
    <source>
        <dbReference type="EMBL" id="CAL5062268.1"/>
    </source>
</evidence>